<dbReference type="CDD" id="cd19433">
    <property type="entry name" value="lipocalin_CpcS-CpeS"/>
    <property type="match status" value="1"/>
</dbReference>
<dbReference type="Proteomes" id="UP000184315">
    <property type="component" value="Unassembled WGS sequence"/>
</dbReference>
<accession>A0A1J1LG72</accession>
<dbReference type="GO" id="GO:0016829">
    <property type="term" value="F:lyase activity"/>
    <property type="evidence" value="ECO:0007669"/>
    <property type="project" value="UniProtKB-KW"/>
</dbReference>
<dbReference type="HAMAP" id="MF_01459">
    <property type="entry name" value="Chrphore_lyase_CpxS"/>
    <property type="match status" value="1"/>
</dbReference>
<dbReference type="Pfam" id="PF09367">
    <property type="entry name" value="CpeS"/>
    <property type="match status" value="1"/>
</dbReference>
<dbReference type="Gene3D" id="2.40.128.20">
    <property type="match status" value="1"/>
</dbReference>
<dbReference type="EC" id="4.-.-.-" evidence="3"/>
<comment type="similarity">
    <text evidence="1 3">Belongs to the CpcS/CpeS biliprotein lyase family.</text>
</comment>
<dbReference type="GO" id="GO:0017006">
    <property type="term" value="P:protein-tetrapyrrole linkage"/>
    <property type="evidence" value="ECO:0007669"/>
    <property type="project" value="UniProtKB-UniRule"/>
</dbReference>
<keyword evidence="5" id="KW-1185">Reference proteome</keyword>
<sequence length="203" mass="22875">MNEGILTVMDAMEFFHKSAGTWRSQRTTHHLAFRQAEKGFSDIQVTSLDAGDPRVIEICQMHEVDPSLAAGGAYVTWAGEMAWDKEDENHKGSTVFAIVPDAENPRKGKMLRERGYAEIMPVAGEFEMDEDDALILITEYETMSSIERFWFVGSDVRMRTSAVKRFGGFNTSTFCTEIRVNPDAENSSESTPEDSQFYSAFGW</sequence>
<dbReference type="InterPro" id="IPR012674">
    <property type="entry name" value="Calycin"/>
</dbReference>
<reference evidence="5" key="1">
    <citation type="submission" date="2015-10" db="EMBL/GenBank/DDBJ databases">
        <authorList>
            <person name="Regsiter A."/>
            <person name="william w."/>
        </authorList>
    </citation>
    <scope>NUCLEOTIDE SEQUENCE [LARGE SCALE GENOMIC DNA]</scope>
</reference>
<organism evidence="4 5">
    <name type="scientific">Planktothrix tepida PCC 9214</name>
    <dbReference type="NCBI Taxonomy" id="671072"/>
    <lineage>
        <taxon>Bacteria</taxon>
        <taxon>Bacillati</taxon>
        <taxon>Cyanobacteriota</taxon>
        <taxon>Cyanophyceae</taxon>
        <taxon>Oscillatoriophycideae</taxon>
        <taxon>Oscillatoriales</taxon>
        <taxon>Microcoleaceae</taxon>
        <taxon>Planktothrix</taxon>
    </lineage>
</organism>
<dbReference type="AlphaFoldDB" id="A0A1J1LG72"/>
<protein>
    <recommendedName>
        <fullName evidence="3">Chromophore lyase CpcS/CpeS</fullName>
        <ecNumber evidence="3">4.-.-.-</ecNumber>
    </recommendedName>
</protein>
<proteinExistence type="inferred from homology"/>
<keyword evidence="2 3" id="KW-0456">Lyase</keyword>
<dbReference type="InterPro" id="IPR018536">
    <property type="entry name" value="CpcS/CpeS"/>
</dbReference>
<name>A0A1J1LG72_9CYAN</name>
<dbReference type="STRING" id="671072.PL9214291106"/>
<evidence type="ECO:0000256" key="1">
    <source>
        <dbReference type="ARBA" id="ARBA00010681"/>
    </source>
</evidence>
<evidence type="ECO:0000256" key="2">
    <source>
        <dbReference type="ARBA" id="ARBA00023239"/>
    </source>
</evidence>
<evidence type="ECO:0000313" key="4">
    <source>
        <dbReference type="EMBL" id="CUR31515.1"/>
    </source>
</evidence>
<comment type="function">
    <text evidence="3">Covalently attaches a chromophore to Cys residue(s) of phycobiliproteins.</text>
</comment>
<evidence type="ECO:0000256" key="3">
    <source>
        <dbReference type="HAMAP-Rule" id="MF_01459"/>
    </source>
</evidence>
<dbReference type="EMBL" id="CZDF01000132">
    <property type="protein sequence ID" value="CUR31515.1"/>
    <property type="molecule type" value="Genomic_DNA"/>
</dbReference>
<gene>
    <name evidence="3 4" type="primary">cpcS</name>
    <name evidence="4" type="ORF">PL9214291106</name>
</gene>
<evidence type="ECO:0000313" key="5">
    <source>
        <dbReference type="Proteomes" id="UP000184315"/>
    </source>
</evidence>